<reference evidence="2 3" key="1">
    <citation type="journal article" date="2021" name="Plant Biotechnol. J.">
        <title>Multi-omics assisted identification of the key and species-specific regulatory components of drought-tolerant mechanisms in Gossypium stocksii.</title>
        <authorList>
            <person name="Yu D."/>
            <person name="Ke L."/>
            <person name="Zhang D."/>
            <person name="Wu Y."/>
            <person name="Sun Y."/>
            <person name="Mei J."/>
            <person name="Sun J."/>
            <person name="Sun Y."/>
        </authorList>
    </citation>
    <scope>NUCLEOTIDE SEQUENCE [LARGE SCALE GENOMIC DNA]</scope>
    <source>
        <strain evidence="3">cv. E1</strain>
        <tissue evidence="2">Leaf</tissue>
    </source>
</reference>
<dbReference type="EMBL" id="JAIQCV010000011">
    <property type="protein sequence ID" value="KAH1047128.1"/>
    <property type="molecule type" value="Genomic_DNA"/>
</dbReference>
<organism evidence="2 3">
    <name type="scientific">Gossypium stocksii</name>
    <dbReference type="NCBI Taxonomy" id="47602"/>
    <lineage>
        <taxon>Eukaryota</taxon>
        <taxon>Viridiplantae</taxon>
        <taxon>Streptophyta</taxon>
        <taxon>Embryophyta</taxon>
        <taxon>Tracheophyta</taxon>
        <taxon>Spermatophyta</taxon>
        <taxon>Magnoliopsida</taxon>
        <taxon>eudicotyledons</taxon>
        <taxon>Gunneridae</taxon>
        <taxon>Pentapetalae</taxon>
        <taxon>rosids</taxon>
        <taxon>malvids</taxon>
        <taxon>Malvales</taxon>
        <taxon>Malvaceae</taxon>
        <taxon>Malvoideae</taxon>
        <taxon>Gossypium</taxon>
    </lineage>
</organism>
<accession>A0A9D3UKT6</accession>
<keyword evidence="3" id="KW-1185">Reference proteome</keyword>
<feature type="compositionally biased region" description="Basic residues" evidence="1">
    <location>
        <begin position="58"/>
        <end position="69"/>
    </location>
</feature>
<evidence type="ECO:0000256" key="1">
    <source>
        <dbReference type="SAM" id="MobiDB-lite"/>
    </source>
</evidence>
<gene>
    <name evidence="2" type="ORF">J1N35_037912</name>
</gene>
<dbReference type="Proteomes" id="UP000828251">
    <property type="component" value="Unassembled WGS sequence"/>
</dbReference>
<evidence type="ECO:0000313" key="2">
    <source>
        <dbReference type="EMBL" id="KAH1047128.1"/>
    </source>
</evidence>
<comment type="caution">
    <text evidence="2">The sequence shown here is derived from an EMBL/GenBank/DDBJ whole genome shotgun (WGS) entry which is preliminary data.</text>
</comment>
<proteinExistence type="predicted"/>
<feature type="region of interest" description="Disordered" evidence="1">
    <location>
        <begin position="34"/>
        <end position="89"/>
    </location>
</feature>
<sequence>MWSYKSMNRRARKNLSVLNFNLLAWQGRRGPFKVHKQGGQGTVGSTKLRCENHGDLKKSRKKFQKKGQPNHKASQEEAKATRGLQGELSQYHSRVTMRVLREWMEENVTGQSAKPVIVAQDAPHEGLSIRWGSFSPRELA</sequence>
<dbReference type="AlphaFoldDB" id="A0A9D3UKT6"/>
<feature type="compositionally biased region" description="Basic and acidic residues" evidence="1">
    <location>
        <begin position="48"/>
        <end position="57"/>
    </location>
</feature>
<evidence type="ECO:0000313" key="3">
    <source>
        <dbReference type="Proteomes" id="UP000828251"/>
    </source>
</evidence>
<protein>
    <submittedName>
        <fullName evidence="2">Uncharacterized protein</fullName>
    </submittedName>
</protein>
<name>A0A9D3UKT6_9ROSI</name>